<dbReference type="OrthoDB" id="3181259at2759"/>
<keyword evidence="1" id="KW-0175">Coiled coil</keyword>
<feature type="coiled-coil region" evidence="1">
    <location>
        <begin position="34"/>
        <end position="61"/>
    </location>
</feature>
<dbReference type="HOGENOM" id="CLU_503541_0_0_1"/>
<dbReference type="GeneID" id="19306510"/>
<evidence type="ECO:0000259" key="2">
    <source>
        <dbReference type="Pfam" id="PF12937"/>
    </source>
</evidence>
<dbReference type="Pfam" id="PF12937">
    <property type="entry name" value="F-box-like"/>
    <property type="match status" value="1"/>
</dbReference>
<protein>
    <recommendedName>
        <fullName evidence="2">F-box domain-containing protein</fullName>
    </recommendedName>
</protein>
<dbReference type="SUPFAM" id="SSF52047">
    <property type="entry name" value="RNI-like"/>
    <property type="match status" value="1"/>
</dbReference>
<proteinExistence type="predicted"/>
<dbReference type="Gene3D" id="3.80.10.10">
    <property type="entry name" value="Ribonuclease Inhibitor"/>
    <property type="match status" value="1"/>
</dbReference>
<keyword evidence="4" id="KW-1185">Reference proteome</keyword>
<dbReference type="KEGG" id="gtr:GLOTRDRAFT_47586"/>
<dbReference type="InterPro" id="IPR032675">
    <property type="entry name" value="LRR_dom_sf"/>
</dbReference>
<dbReference type="PANTHER" id="PTHR38926">
    <property type="entry name" value="F-BOX DOMAIN CONTAINING PROTEIN, EXPRESSED"/>
    <property type="match status" value="1"/>
</dbReference>
<dbReference type="Proteomes" id="UP000030669">
    <property type="component" value="Unassembled WGS sequence"/>
</dbReference>
<name>S7PX13_GLOTA</name>
<dbReference type="Gene3D" id="1.20.1280.50">
    <property type="match status" value="1"/>
</dbReference>
<dbReference type="InterPro" id="IPR001810">
    <property type="entry name" value="F-box_dom"/>
</dbReference>
<dbReference type="OMA" id="ERSQACK"/>
<dbReference type="STRING" id="670483.S7PX13"/>
<dbReference type="PANTHER" id="PTHR38926:SF5">
    <property type="entry name" value="F-BOX AND LEUCINE-RICH REPEAT PROTEIN 6"/>
    <property type="match status" value="1"/>
</dbReference>
<dbReference type="RefSeq" id="XP_007869179.1">
    <property type="nucleotide sequence ID" value="XM_007870988.1"/>
</dbReference>
<sequence>MDLATWDDIHAVRAITDDEVDPNTIDPRPTPPEVVSIDERVAELEAELASLRIRRKEILASQALIDRVPPEVLARVFELGVHHHHHLLYTLSLVSRKWRRLALDTPALWSYVKLDYHWGYSRSAQFQAKMRLYLQRSAAAKLLVDLDCRYLDVAPELRAIMAELAPHLARCFSFRVSVPDWEWMGVVRAHCGELGPALEDLYLRVDPADTEDQTPCTLLRGACPRLRTIVLEHTPLAAIRADLPALRKLHLIRDQRYVSSSSSSRIGISFSELMSLLAGTPTLQTLLVQSATFLLSGAEPIFDAAPALTPIPALTTLSFHFLESTNLALFLSSTSLPALHTLQVQMDGAADETMTWLPLVTARLPSLRHLDLRACTLDGVHLAPLVRALHALPQVTALGLSSPPSGVLGTKLFDLLAAGPPWLLPRLEALALQACRDLSGHELLRVAGARAAAGRELRYLKLAQCYAVDPEVMDQVKRVVPVVYMC</sequence>
<reference evidence="3 4" key="1">
    <citation type="journal article" date="2012" name="Science">
        <title>The Paleozoic origin of enzymatic lignin decomposition reconstructed from 31 fungal genomes.</title>
        <authorList>
            <person name="Floudas D."/>
            <person name="Binder M."/>
            <person name="Riley R."/>
            <person name="Barry K."/>
            <person name="Blanchette R.A."/>
            <person name="Henrissat B."/>
            <person name="Martinez A.T."/>
            <person name="Otillar R."/>
            <person name="Spatafora J.W."/>
            <person name="Yadav J.S."/>
            <person name="Aerts A."/>
            <person name="Benoit I."/>
            <person name="Boyd A."/>
            <person name="Carlson A."/>
            <person name="Copeland A."/>
            <person name="Coutinho P.M."/>
            <person name="de Vries R.P."/>
            <person name="Ferreira P."/>
            <person name="Findley K."/>
            <person name="Foster B."/>
            <person name="Gaskell J."/>
            <person name="Glotzer D."/>
            <person name="Gorecki P."/>
            <person name="Heitman J."/>
            <person name="Hesse C."/>
            <person name="Hori C."/>
            <person name="Igarashi K."/>
            <person name="Jurgens J.A."/>
            <person name="Kallen N."/>
            <person name="Kersten P."/>
            <person name="Kohler A."/>
            <person name="Kuees U."/>
            <person name="Kumar T.K.A."/>
            <person name="Kuo A."/>
            <person name="LaButti K."/>
            <person name="Larrondo L.F."/>
            <person name="Lindquist E."/>
            <person name="Ling A."/>
            <person name="Lombard V."/>
            <person name="Lucas S."/>
            <person name="Lundell T."/>
            <person name="Martin R."/>
            <person name="McLaughlin D.J."/>
            <person name="Morgenstern I."/>
            <person name="Morin E."/>
            <person name="Murat C."/>
            <person name="Nagy L.G."/>
            <person name="Nolan M."/>
            <person name="Ohm R.A."/>
            <person name="Patyshakuliyeva A."/>
            <person name="Rokas A."/>
            <person name="Ruiz-Duenas F.J."/>
            <person name="Sabat G."/>
            <person name="Salamov A."/>
            <person name="Samejima M."/>
            <person name="Schmutz J."/>
            <person name="Slot J.C."/>
            <person name="St John F."/>
            <person name="Stenlid J."/>
            <person name="Sun H."/>
            <person name="Sun S."/>
            <person name="Syed K."/>
            <person name="Tsang A."/>
            <person name="Wiebenga A."/>
            <person name="Young D."/>
            <person name="Pisabarro A."/>
            <person name="Eastwood D.C."/>
            <person name="Martin F."/>
            <person name="Cullen D."/>
            <person name="Grigoriev I.V."/>
            <person name="Hibbett D.S."/>
        </authorList>
    </citation>
    <scope>NUCLEOTIDE SEQUENCE [LARGE SCALE GENOMIC DNA]</scope>
    <source>
        <strain evidence="3 4">ATCC 11539</strain>
    </source>
</reference>
<evidence type="ECO:0000313" key="4">
    <source>
        <dbReference type="Proteomes" id="UP000030669"/>
    </source>
</evidence>
<evidence type="ECO:0000256" key="1">
    <source>
        <dbReference type="SAM" id="Coils"/>
    </source>
</evidence>
<dbReference type="EMBL" id="KB469308">
    <property type="protein sequence ID" value="EPQ52023.1"/>
    <property type="molecule type" value="Genomic_DNA"/>
</dbReference>
<accession>S7PX13</accession>
<evidence type="ECO:0000313" key="3">
    <source>
        <dbReference type="EMBL" id="EPQ52023.1"/>
    </source>
</evidence>
<feature type="domain" description="F-box" evidence="2">
    <location>
        <begin position="65"/>
        <end position="112"/>
    </location>
</feature>
<gene>
    <name evidence="3" type="ORF">GLOTRDRAFT_47586</name>
</gene>
<dbReference type="eggNOG" id="ENOG502RCTZ">
    <property type="taxonomic scope" value="Eukaryota"/>
</dbReference>
<organism evidence="3 4">
    <name type="scientific">Gloeophyllum trabeum (strain ATCC 11539 / FP-39264 / Madison 617)</name>
    <name type="common">Brown rot fungus</name>
    <dbReference type="NCBI Taxonomy" id="670483"/>
    <lineage>
        <taxon>Eukaryota</taxon>
        <taxon>Fungi</taxon>
        <taxon>Dikarya</taxon>
        <taxon>Basidiomycota</taxon>
        <taxon>Agaricomycotina</taxon>
        <taxon>Agaricomycetes</taxon>
        <taxon>Gloeophyllales</taxon>
        <taxon>Gloeophyllaceae</taxon>
        <taxon>Gloeophyllum</taxon>
    </lineage>
</organism>
<dbReference type="AlphaFoldDB" id="S7PX13"/>